<accession>A0A2H0V121</accession>
<proteinExistence type="inferred from homology"/>
<evidence type="ECO:0000313" key="5">
    <source>
        <dbReference type="Proteomes" id="UP000228626"/>
    </source>
</evidence>
<dbReference type="PANTHER" id="PTHR47505">
    <property type="entry name" value="DNA UTILIZATION PROTEIN YHGH"/>
    <property type="match status" value="1"/>
</dbReference>
<dbReference type="PANTHER" id="PTHR47505:SF1">
    <property type="entry name" value="DNA UTILIZATION PROTEIN YHGH"/>
    <property type="match status" value="1"/>
</dbReference>
<dbReference type="CDD" id="cd06223">
    <property type="entry name" value="PRTases_typeI"/>
    <property type="match status" value="1"/>
</dbReference>
<dbReference type="Pfam" id="PF18912">
    <property type="entry name" value="DZR_2"/>
    <property type="match status" value="1"/>
</dbReference>
<reference evidence="5" key="1">
    <citation type="submission" date="2017-09" db="EMBL/GenBank/DDBJ databases">
        <title>Depth-based differentiation of microbial function through sediment-hosted aquifers and enrichment of novel symbionts in the deep terrestrial subsurface.</title>
        <authorList>
            <person name="Probst A.J."/>
            <person name="Ladd B."/>
            <person name="Jarett J.K."/>
            <person name="Geller-Mcgrath D.E."/>
            <person name="Sieber C.M.K."/>
            <person name="Emerson J.B."/>
            <person name="Anantharaman K."/>
            <person name="Thomas B.C."/>
            <person name="Malmstrom R."/>
            <person name="Stieglmeier M."/>
            <person name="Klingl A."/>
            <person name="Woyke T."/>
            <person name="Ryan C.M."/>
            <person name="Banfield J.F."/>
        </authorList>
    </citation>
    <scope>NUCLEOTIDE SEQUENCE [LARGE SCALE GENOMIC DNA]</scope>
</reference>
<gene>
    <name evidence="4" type="ORF">COT99_04360</name>
</gene>
<name>A0A2H0V121_9BACT</name>
<evidence type="ECO:0008006" key="6">
    <source>
        <dbReference type="Google" id="ProtNLM"/>
    </source>
</evidence>
<evidence type="ECO:0000256" key="1">
    <source>
        <dbReference type="ARBA" id="ARBA00008007"/>
    </source>
</evidence>
<dbReference type="InterPro" id="IPR029057">
    <property type="entry name" value="PRTase-like"/>
</dbReference>
<dbReference type="Gene3D" id="3.40.50.2020">
    <property type="match status" value="1"/>
</dbReference>
<feature type="domain" description="Phosphoribosyltransferase" evidence="2">
    <location>
        <begin position="162"/>
        <end position="245"/>
    </location>
</feature>
<sequence>MSDNNLDYIRKIKSAINFFTDIIFPIECLGCGKEGKWICERCASAIPINRNSYCLGCKTKTDFGEFCDQCESQYNLSGVFIASDYDNELIKKTIKALKYRFVYGISRELSRLLILFMDRQRAKIKGNESLPRVITGFSNAVAMPVPLHKKRQKWRGFNQAEKLAAEFAKHFRLELNTEDLRRVVSTKSQAKLSEAERKKNLIDSLAWRGAGLAGRNIIIVDDVTTTGSTLEECAKVLKRAGAGEVWGLVVAKG</sequence>
<feature type="domain" description="Double zinc ribbon" evidence="3">
    <location>
        <begin position="20"/>
        <end position="70"/>
    </location>
</feature>
<organism evidence="4 5">
    <name type="scientific">Candidatus Falkowbacteria bacterium CG10_big_fil_rev_8_21_14_0_10_43_10</name>
    <dbReference type="NCBI Taxonomy" id="1974567"/>
    <lineage>
        <taxon>Bacteria</taxon>
        <taxon>Candidatus Falkowiibacteriota</taxon>
    </lineage>
</organism>
<dbReference type="AlphaFoldDB" id="A0A2H0V121"/>
<evidence type="ECO:0000259" key="2">
    <source>
        <dbReference type="Pfam" id="PF00156"/>
    </source>
</evidence>
<comment type="caution">
    <text evidence="4">The sequence shown here is derived from an EMBL/GenBank/DDBJ whole genome shotgun (WGS) entry which is preliminary data.</text>
</comment>
<comment type="similarity">
    <text evidence="1">Belongs to the ComF/GntX family.</text>
</comment>
<evidence type="ECO:0000259" key="3">
    <source>
        <dbReference type="Pfam" id="PF18912"/>
    </source>
</evidence>
<dbReference type="SUPFAM" id="SSF53271">
    <property type="entry name" value="PRTase-like"/>
    <property type="match status" value="1"/>
</dbReference>
<dbReference type="Pfam" id="PF00156">
    <property type="entry name" value="Pribosyltran"/>
    <property type="match status" value="1"/>
</dbReference>
<dbReference type="Proteomes" id="UP000228626">
    <property type="component" value="Unassembled WGS sequence"/>
</dbReference>
<protein>
    <recommendedName>
        <fullName evidence="6">Phosphoribosyltransferase domain-containing protein</fullName>
    </recommendedName>
</protein>
<dbReference type="InterPro" id="IPR051910">
    <property type="entry name" value="ComF/GntX_DNA_util-trans"/>
</dbReference>
<evidence type="ECO:0000313" key="4">
    <source>
        <dbReference type="EMBL" id="PIR92784.1"/>
    </source>
</evidence>
<dbReference type="EMBL" id="PFAR01000052">
    <property type="protein sequence ID" value="PIR92784.1"/>
    <property type="molecule type" value="Genomic_DNA"/>
</dbReference>
<dbReference type="InterPro" id="IPR044005">
    <property type="entry name" value="DZR_2"/>
</dbReference>
<dbReference type="InterPro" id="IPR000836">
    <property type="entry name" value="PRTase_dom"/>
</dbReference>